<protein>
    <submittedName>
        <fullName evidence="2">DUF1836 domain-containing protein</fullName>
    </submittedName>
</protein>
<evidence type="ECO:0000256" key="1">
    <source>
        <dbReference type="SAM" id="MobiDB-lite"/>
    </source>
</evidence>
<gene>
    <name evidence="2" type="ORF">H9Q76_03290</name>
</gene>
<feature type="region of interest" description="Disordered" evidence="1">
    <location>
        <begin position="194"/>
        <end position="216"/>
    </location>
</feature>
<dbReference type="Pfam" id="PF08876">
    <property type="entry name" value="DUF1836"/>
    <property type="match status" value="1"/>
</dbReference>
<name>A0A7G9FP45_9FIRM</name>
<dbReference type="InterPro" id="IPR009061">
    <property type="entry name" value="DNA-bd_dom_put_sf"/>
</dbReference>
<sequence>MDIEKDSLKKQIREMTQLGYIAPEDLPSIELYMDQVTTFMDKYLSQNKRYEEDKTLTKTMINNYTKNNLLPPPEKKRYTKEHLILLIYIYYLKNVVSINDIQIMLKPLIDHYFENPEAAHSLEEIYASLYKLEQRQHFRVENSIMKTFELSERDFPGADDQYIKNLNFLSLLGYDIYMKKKIMERIIDEVAAEQAKEQEQTNGKEKKIKEENKRKK</sequence>
<evidence type="ECO:0000313" key="2">
    <source>
        <dbReference type="EMBL" id="QNM00327.1"/>
    </source>
</evidence>
<dbReference type="Proteomes" id="UP000515819">
    <property type="component" value="Chromosome"/>
</dbReference>
<keyword evidence="3" id="KW-1185">Reference proteome</keyword>
<organism evidence="2 3">
    <name type="scientific">Wujia chipingensis</name>
    <dbReference type="NCBI Taxonomy" id="2763670"/>
    <lineage>
        <taxon>Bacteria</taxon>
        <taxon>Bacillati</taxon>
        <taxon>Bacillota</taxon>
        <taxon>Clostridia</taxon>
        <taxon>Lachnospirales</taxon>
        <taxon>Lachnospiraceae</taxon>
        <taxon>Wujia</taxon>
    </lineage>
</organism>
<dbReference type="InterPro" id="IPR014975">
    <property type="entry name" value="DUF1836"/>
</dbReference>
<evidence type="ECO:0000313" key="3">
    <source>
        <dbReference type="Proteomes" id="UP000515819"/>
    </source>
</evidence>
<dbReference type="KEGG" id="wcp:H9Q76_03290"/>
<dbReference type="PANTHER" id="PTHR40056:SF1">
    <property type="entry name" value="DUF1836 DOMAIN-CONTAINING PROTEIN"/>
    <property type="match status" value="1"/>
</dbReference>
<dbReference type="AlphaFoldDB" id="A0A7G9FP45"/>
<dbReference type="PANTHER" id="PTHR40056">
    <property type="entry name" value="HYPOTHETICAL CYTOSOLIC PROTEIN"/>
    <property type="match status" value="1"/>
</dbReference>
<reference evidence="2 3" key="1">
    <citation type="submission" date="2020-08" db="EMBL/GenBank/DDBJ databases">
        <authorList>
            <person name="Liu C."/>
            <person name="Sun Q."/>
        </authorList>
    </citation>
    <scope>NUCLEOTIDE SEQUENCE [LARGE SCALE GENOMIC DNA]</scope>
    <source>
        <strain evidence="2 3">NSJ-4</strain>
    </source>
</reference>
<dbReference type="SUPFAM" id="SSF46955">
    <property type="entry name" value="Putative DNA-binding domain"/>
    <property type="match status" value="1"/>
</dbReference>
<proteinExistence type="predicted"/>
<dbReference type="EMBL" id="CP060632">
    <property type="protein sequence ID" value="QNM00327.1"/>
    <property type="molecule type" value="Genomic_DNA"/>
</dbReference>
<dbReference type="RefSeq" id="WP_249321611.1">
    <property type="nucleotide sequence ID" value="NZ_CP060632.1"/>
</dbReference>
<accession>A0A7G9FP45</accession>